<comment type="caution">
    <text evidence="1">The sequence shown here is derived from an EMBL/GenBank/DDBJ whole genome shotgun (WGS) entry which is preliminary data.</text>
</comment>
<organism evidence="1">
    <name type="scientific">Brassica cretica</name>
    <name type="common">Mustard</name>
    <dbReference type="NCBI Taxonomy" id="69181"/>
    <lineage>
        <taxon>Eukaryota</taxon>
        <taxon>Viridiplantae</taxon>
        <taxon>Streptophyta</taxon>
        <taxon>Embryophyta</taxon>
        <taxon>Tracheophyta</taxon>
        <taxon>Spermatophyta</taxon>
        <taxon>Magnoliopsida</taxon>
        <taxon>eudicotyledons</taxon>
        <taxon>Gunneridae</taxon>
        <taxon>Pentapetalae</taxon>
        <taxon>rosids</taxon>
        <taxon>malvids</taxon>
        <taxon>Brassicales</taxon>
        <taxon>Brassicaceae</taxon>
        <taxon>Brassiceae</taxon>
        <taxon>Brassica</taxon>
    </lineage>
</organism>
<reference evidence="1" key="1">
    <citation type="submission" date="2019-12" db="EMBL/GenBank/DDBJ databases">
        <title>Genome sequencing and annotation of Brassica cretica.</title>
        <authorList>
            <person name="Studholme D.J."/>
            <person name="Sarris P.F."/>
        </authorList>
    </citation>
    <scope>NUCLEOTIDE SEQUENCE</scope>
    <source>
        <strain evidence="1">PFS-102/07</strain>
        <tissue evidence="1">Leaf</tissue>
    </source>
</reference>
<sequence>MRLLLFKARDLITGRRPSRHKRNLAPRSVSRLEDHRVCAWEPTCNNFIWGQRIVHQPLVGHHALMTSCGLTRHDERTPSVSVRSRQSWFDLANILHADCISHGNIHVHRDDSIVTVRPWWYVHDDVYGDLFLAVSRLTLHPWQLALVVPNTVFTDRLRNHPGVRSPIGIRSMSVTARPRWSVYDTSFMAT</sequence>
<protein>
    <submittedName>
        <fullName evidence="1">Uncharacterized protein</fullName>
    </submittedName>
</protein>
<gene>
    <name evidence="1" type="ORF">F2Q70_00039465</name>
</gene>
<evidence type="ECO:0000313" key="1">
    <source>
        <dbReference type="EMBL" id="KAF2591336.1"/>
    </source>
</evidence>
<dbReference type="AlphaFoldDB" id="A0A8S9KDA0"/>
<name>A0A8S9KDA0_BRACR</name>
<accession>A0A8S9KDA0</accession>
<proteinExistence type="predicted"/>
<dbReference type="EMBL" id="QGKY02000190">
    <property type="protein sequence ID" value="KAF2591336.1"/>
    <property type="molecule type" value="Genomic_DNA"/>
</dbReference>